<evidence type="ECO:0000313" key="2">
    <source>
        <dbReference type="Proteomes" id="UP001303046"/>
    </source>
</evidence>
<proteinExistence type="predicted"/>
<organism evidence="1 2">
    <name type="scientific">Necator americanus</name>
    <name type="common">Human hookworm</name>
    <dbReference type="NCBI Taxonomy" id="51031"/>
    <lineage>
        <taxon>Eukaryota</taxon>
        <taxon>Metazoa</taxon>
        <taxon>Ecdysozoa</taxon>
        <taxon>Nematoda</taxon>
        <taxon>Chromadorea</taxon>
        <taxon>Rhabditida</taxon>
        <taxon>Rhabditina</taxon>
        <taxon>Rhabditomorpha</taxon>
        <taxon>Strongyloidea</taxon>
        <taxon>Ancylostomatidae</taxon>
        <taxon>Bunostominae</taxon>
        <taxon>Necator</taxon>
    </lineage>
</organism>
<accession>A0ABR1CYT0</accession>
<keyword evidence="2" id="KW-1185">Reference proteome</keyword>
<dbReference type="Proteomes" id="UP001303046">
    <property type="component" value="Unassembled WGS sequence"/>
</dbReference>
<comment type="caution">
    <text evidence="1">The sequence shown here is derived from an EMBL/GenBank/DDBJ whole genome shotgun (WGS) entry which is preliminary data.</text>
</comment>
<dbReference type="EMBL" id="JAVFWL010000003">
    <property type="protein sequence ID" value="KAK6743330.1"/>
    <property type="molecule type" value="Genomic_DNA"/>
</dbReference>
<reference evidence="1 2" key="1">
    <citation type="submission" date="2023-08" db="EMBL/GenBank/DDBJ databases">
        <title>A Necator americanus chromosomal reference genome.</title>
        <authorList>
            <person name="Ilik V."/>
            <person name="Petrzelkova K.J."/>
            <person name="Pardy F."/>
            <person name="Fuh T."/>
            <person name="Niatou-Singa F.S."/>
            <person name="Gouil Q."/>
            <person name="Baker L."/>
            <person name="Ritchie M.E."/>
            <person name="Jex A.R."/>
            <person name="Gazzola D."/>
            <person name="Li H."/>
            <person name="Toshio Fujiwara R."/>
            <person name="Zhan B."/>
            <person name="Aroian R.V."/>
            <person name="Pafco B."/>
            <person name="Schwarz E.M."/>
        </authorList>
    </citation>
    <scope>NUCLEOTIDE SEQUENCE [LARGE SCALE GENOMIC DNA]</scope>
    <source>
        <strain evidence="1 2">Aroian</strain>
        <tissue evidence="1">Whole animal</tissue>
    </source>
</reference>
<gene>
    <name evidence="1" type="primary">Necator_chrIII.g11298</name>
    <name evidence="1" type="ORF">RB195_010533</name>
</gene>
<protein>
    <submittedName>
        <fullName evidence="1">Uncharacterized protein</fullName>
    </submittedName>
</protein>
<name>A0ABR1CYT0_NECAM</name>
<evidence type="ECO:0000313" key="1">
    <source>
        <dbReference type="EMBL" id="KAK6743330.1"/>
    </source>
</evidence>
<sequence length="87" mass="10192">MYELYILHSEMAEVIQTFLRQVFSFSVKRAWDLGNKTLFRGAELPDLKLQAMYFKTDGCPIEATADMHFCAAQGRDHTEVRLKMMLW</sequence>